<protein>
    <submittedName>
        <fullName evidence="4">Uncharacterized protein</fullName>
    </submittedName>
</protein>
<reference evidence="4 5" key="1">
    <citation type="submission" date="2019-10" db="EMBL/GenBank/DDBJ databases">
        <authorList>
            <person name="Palmer J.M."/>
        </authorList>
    </citation>
    <scope>NUCLEOTIDE SEQUENCE [LARGE SCALE GENOMIC DNA]</scope>
    <source>
        <strain evidence="4 5">TWF730</strain>
    </source>
</reference>
<dbReference type="PROSITE" id="PS50005">
    <property type="entry name" value="TPR"/>
    <property type="match status" value="1"/>
</dbReference>
<dbReference type="Proteomes" id="UP001373714">
    <property type="component" value="Unassembled WGS sequence"/>
</dbReference>
<dbReference type="GO" id="GO:0005680">
    <property type="term" value="C:anaphase-promoting complex"/>
    <property type="evidence" value="ECO:0007669"/>
    <property type="project" value="UniProtKB-ARBA"/>
</dbReference>
<dbReference type="Pfam" id="PF13181">
    <property type="entry name" value="TPR_8"/>
    <property type="match status" value="1"/>
</dbReference>
<feature type="compositionally biased region" description="Acidic residues" evidence="3">
    <location>
        <begin position="374"/>
        <end position="400"/>
    </location>
</feature>
<comment type="caution">
    <text evidence="4">The sequence shown here is derived from an EMBL/GenBank/DDBJ whole genome shotgun (WGS) entry which is preliminary data.</text>
</comment>
<evidence type="ECO:0000313" key="5">
    <source>
        <dbReference type="Proteomes" id="UP001373714"/>
    </source>
</evidence>
<dbReference type="AlphaFoldDB" id="A0AAV9VQI9"/>
<keyword evidence="5" id="KW-1185">Reference proteome</keyword>
<feature type="region of interest" description="Disordered" evidence="3">
    <location>
        <begin position="1"/>
        <end position="22"/>
    </location>
</feature>
<proteinExistence type="predicted"/>
<dbReference type="PANTHER" id="PTHR12558:SF50">
    <property type="entry name" value="ASSEMBLY CHAPERONE OF RPL4-RELATED"/>
    <property type="match status" value="1"/>
</dbReference>
<evidence type="ECO:0000256" key="1">
    <source>
        <dbReference type="ARBA" id="ARBA00022803"/>
    </source>
</evidence>
<gene>
    <name evidence="4" type="ORF">TWF730_001117</name>
</gene>
<evidence type="ECO:0000313" key="4">
    <source>
        <dbReference type="EMBL" id="KAK6363697.1"/>
    </source>
</evidence>
<dbReference type="InterPro" id="IPR011990">
    <property type="entry name" value="TPR-like_helical_dom_sf"/>
</dbReference>
<dbReference type="InterPro" id="IPR019734">
    <property type="entry name" value="TPR_rpt"/>
</dbReference>
<feature type="repeat" description="TPR" evidence="2">
    <location>
        <begin position="74"/>
        <end position="107"/>
    </location>
</feature>
<dbReference type="GO" id="GO:0051301">
    <property type="term" value="P:cell division"/>
    <property type="evidence" value="ECO:0007669"/>
    <property type="project" value="TreeGrafter"/>
</dbReference>
<accession>A0AAV9VQI9</accession>
<dbReference type="CDD" id="cd24142">
    <property type="entry name" value="ACL4-like"/>
    <property type="match status" value="1"/>
</dbReference>
<keyword evidence="1 2" id="KW-0802">TPR repeat</keyword>
<dbReference type="SUPFAM" id="SSF48452">
    <property type="entry name" value="TPR-like"/>
    <property type="match status" value="1"/>
</dbReference>
<feature type="region of interest" description="Disordered" evidence="3">
    <location>
        <begin position="362"/>
        <end position="400"/>
    </location>
</feature>
<dbReference type="PANTHER" id="PTHR12558">
    <property type="entry name" value="CELL DIVISION CYCLE 16,23,27"/>
    <property type="match status" value="1"/>
</dbReference>
<dbReference type="EMBL" id="JAVHNS010000001">
    <property type="protein sequence ID" value="KAK6363697.1"/>
    <property type="molecule type" value="Genomic_DNA"/>
</dbReference>
<organism evidence="4 5">
    <name type="scientific">Orbilia blumenaviensis</name>
    <dbReference type="NCBI Taxonomy" id="1796055"/>
    <lineage>
        <taxon>Eukaryota</taxon>
        <taxon>Fungi</taxon>
        <taxon>Dikarya</taxon>
        <taxon>Ascomycota</taxon>
        <taxon>Pezizomycotina</taxon>
        <taxon>Orbiliomycetes</taxon>
        <taxon>Orbiliales</taxon>
        <taxon>Orbiliaceae</taxon>
        <taxon>Orbilia</taxon>
    </lineage>
</organism>
<dbReference type="Gene3D" id="1.25.40.10">
    <property type="entry name" value="Tetratricopeptide repeat domain"/>
    <property type="match status" value="1"/>
</dbReference>
<sequence length="400" mass="44289">MAKTKTKSSKKTRRKDTPASLASVLQNIAKHQQNSTNNIDALISQASAELTEHSDPQQALKTITSALSKNPTSLKALELAGEINIELEDIDTAIRCFGTAVELDPEGEGSGAEKFLWLAQICLEGGEVAIGWYERAVAYLRKAVATPTAAAGSSSGGGGGQDDEEKKEKLCSALCGMAEIYMTDLCMKPDAESRCENYITEALLVSPSSPEALSTLASIRISQSKPDDARAALTRSLDVWKSLELGDDRIPPYPFRLSFTRLLIECEMYEEAMDVLEGLQQEDDQMVDLWYIGGWCLFLIGAKLKEKEGKQLQVAGGEEPEDWRDTWAAAREWLWNCEKLYKAFEWQDEGIKEHSQELLANIAKEIGDAKPEDREEEGDDNDDGDGEWEDDDEDEEMKDS</sequence>
<name>A0AAV9VQI9_9PEZI</name>
<evidence type="ECO:0000256" key="3">
    <source>
        <dbReference type="SAM" id="MobiDB-lite"/>
    </source>
</evidence>
<feature type="compositionally biased region" description="Basic residues" evidence="3">
    <location>
        <begin position="1"/>
        <end position="14"/>
    </location>
</feature>
<evidence type="ECO:0000256" key="2">
    <source>
        <dbReference type="PROSITE-ProRule" id="PRU00339"/>
    </source>
</evidence>